<evidence type="ECO:0000313" key="2">
    <source>
        <dbReference type="EMBL" id="GAB1311904.1"/>
    </source>
</evidence>
<organism evidence="2 3">
    <name type="scientific">Madurella fahalii</name>
    <dbReference type="NCBI Taxonomy" id="1157608"/>
    <lineage>
        <taxon>Eukaryota</taxon>
        <taxon>Fungi</taxon>
        <taxon>Dikarya</taxon>
        <taxon>Ascomycota</taxon>
        <taxon>Pezizomycotina</taxon>
        <taxon>Sordariomycetes</taxon>
        <taxon>Sordariomycetidae</taxon>
        <taxon>Sordariales</taxon>
        <taxon>Sordariales incertae sedis</taxon>
        <taxon>Madurella</taxon>
    </lineage>
</organism>
<feature type="region of interest" description="Disordered" evidence="1">
    <location>
        <begin position="1"/>
        <end position="23"/>
    </location>
</feature>
<sequence>MPCKSAGSPALANGGHSTANCREKRHQGRDVFLCCIVTRDPKYGTMMLEKMGEEEFEDPKRWVQHSEVELDNHVSVFFEELMA</sequence>
<dbReference type="RefSeq" id="XP_070913637.1">
    <property type="nucleotide sequence ID" value="XM_071057536.1"/>
</dbReference>
<dbReference type="EMBL" id="BAAFSV010000001">
    <property type="protein sequence ID" value="GAB1311904.1"/>
    <property type="molecule type" value="Genomic_DNA"/>
</dbReference>
<comment type="caution">
    <text evidence="2">The sequence shown here is derived from an EMBL/GenBank/DDBJ whole genome shotgun (WGS) entry which is preliminary data.</text>
</comment>
<evidence type="ECO:0000313" key="3">
    <source>
        <dbReference type="Proteomes" id="UP001628179"/>
    </source>
</evidence>
<protein>
    <submittedName>
        <fullName evidence="2">Uncharacterized protein</fullName>
    </submittedName>
</protein>
<accession>A0ABQ0G2G1</accession>
<dbReference type="GeneID" id="98172859"/>
<proteinExistence type="predicted"/>
<keyword evidence="3" id="KW-1185">Reference proteome</keyword>
<gene>
    <name evidence="2" type="ORF">MFIFM68171_02114</name>
</gene>
<evidence type="ECO:0000256" key="1">
    <source>
        <dbReference type="SAM" id="MobiDB-lite"/>
    </source>
</evidence>
<dbReference type="Proteomes" id="UP001628179">
    <property type="component" value="Unassembled WGS sequence"/>
</dbReference>
<reference evidence="2 3" key="1">
    <citation type="submission" date="2024-09" db="EMBL/GenBank/DDBJ databases">
        <title>Itraconazole resistance in Madurella fahalii resulting from another homologue of gene encoding cytochrome P450 14-alpha sterol demethylase (CYP51).</title>
        <authorList>
            <person name="Yoshioka I."/>
            <person name="Fahal A.H."/>
            <person name="Kaneko S."/>
            <person name="Yaguchi T."/>
        </authorList>
    </citation>
    <scope>NUCLEOTIDE SEQUENCE [LARGE SCALE GENOMIC DNA]</scope>
    <source>
        <strain evidence="2 3">IFM 68171</strain>
    </source>
</reference>
<name>A0ABQ0G2G1_9PEZI</name>